<dbReference type="PANTHER" id="PTHR22801:SF63">
    <property type="entry name" value="C-TYPE LECTIN DOMAIN-CONTAINING PROTEIN"/>
    <property type="match status" value="1"/>
</dbReference>
<dbReference type="InterPro" id="IPR016187">
    <property type="entry name" value="CTDL_fold"/>
</dbReference>
<evidence type="ECO:0000313" key="2">
    <source>
        <dbReference type="Proteomes" id="UP000887575"/>
    </source>
</evidence>
<reference evidence="3" key="1">
    <citation type="submission" date="2024-02" db="UniProtKB">
        <authorList>
            <consortium name="WormBaseParasite"/>
        </authorList>
    </citation>
    <scope>IDENTIFICATION</scope>
</reference>
<dbReference type="InterPro" id="IPR001304">
    <property type="entry name" value="C-type_lectin-like"/>
</dbReference>
<sequence>MPLEKVCVYAVADVKIYHDVKTACTHLGGIPIKIESILENAFAFSRIEEFHGIGGYIGVVKHLNGDWTYADGTVLKYQNWAPNEPNNKPLFDCTHMEPTTGKWESTECFIPRPYFCSVHV</sequence>
<keyword evidence="2" id="KW-1185">Reference proteome</keyword>
<dbReference type="Pfam" id="PF00059">
    <property type="entry name" value="Lectin_C"/>
    <property type="match status" value="1"/>
</dbReference>
<dbReference type="Gene3D" id="3.10.100.10">
    <property type="entry name" value="Mannose-Binding Protein A, subunit A"/>
    <property type="match status" value="1"/>
</dbReference>
<dbReference type="SUPFAM" id="SSF56436">
    <property type="entry name" value="C-type lectin-like"/>
    <property type="match status" value="1"/>
</dbReference>
<evidence type="ECO:0000259" key="1">
    <source>
        <dbReference type="PROSITE" id="PS50041"/>
    </source>
</evidence>
<dbReference type="CDD" id="cd00037">
    <property type="entry name" value="CLECT"/>
    <property type="match status" value="1"/>
</dbReference>
<dbReference type="InterPro" id="IPR050801">
    <property type="entry name" value="Ca-Dep_Lectins_ImmuneDev"/>
</dbReference>
<evidence type="ECO:0000313" key="3">
    <source>
        <dbReference type="WBParaSite" id="MBELARI_LOCUS14138"/>
    </source>
</evidence>
<name>A0AAF3EJD8_9BILA</name>
<dbReference type="PROSITE" id="PS50041">
    <property type="entry name" value="C_TYPE_LECTIN_2"/>
    <property type="match status" value="1"/>
</dbReference>
<accession>A0AAF3EJD8</accession>
<dbReference type="AlphaFoldDB" id="A0AAF3EJD8"/>
<organism evidence="2 3">
    <name type="scientific">Mesorhabditis belari</name>
    <dbReference type="NCBI Taxonomy" id="2138241"/>
    <lineage>
        <taxon>Eukaryota</taxon>
        <taxon>Metazoa</taxon>
        <taxon>Ecdysozoa</taxon>
        <taxon>Nematoda</taxon>
        <taxon>Chromadorea</taxon>
        <taxon>Rhabditida</taxon>
        <taxon>Rhabditina</taxon>
        <taxon>Rhabditomorpha</taxon>
        <taxon>Rhabditoidea</taxon>
        <taxon>Rhabditidae</taxon>
        <taxon>Mesorhabditinae</taxon>
        <taxon>Mesorhabditis</taxon>
    </lineage>
</organism>
<dbReference type="WBParaSite" id="MBELARI_LOCUS14138">
    <property type="protein sequence ID" value="MBELARI_LOCUS14138"/>
    <property type="gene ID" value="MBELARI_LOCUS14138"/>
</dbReference>
<dbReference type="Proteomes" id="UP000887575">
    <property type="component" value="Unassembled WGS sequence"/>
</dbReference>
<dbReference type="InterPro" id="IPR016186">
    <property type="entry name" value="C-type_lectin-like/link_sf"/>
</dbReference>
<dbReference type="PANTHER" id="PTHR22801">
    <property type="entry name" value="LITHOSTATHINE"/>
    <property type="match status" value="1"/>
</dbReference>
<feature type="domain" description="C-type lectin" evidence="1">
    <location>
        <begin position="3"/>
        <end position="117"/>
    </location>
</feature>
<dbReference type="SMART" id="SM00034">
    <property type="entry name" value="CLECT"/>
    <property type="match status" value="1"/>
</dbReference>
<protein>
    <submittedName>
        <fullName evidence="3">C-type lectin domain-containing protein</fullName>
    </submittedName>
</protein>
<proteinExistence type="predicted"/>